<evidence type="ECO:0000313" key="2">
    <source>
        <dbReference type="Proteomes" id="UP000615446"/>
    </source>
</evidence>
<dbReference type="Proteomes" id="UP000615446">
    <property type="component" value="Unassembled WGS sequence"/>
</dbReference>
<dbReference type="EMBL" id="BLAL01000071">
    <property type="protein sequence ID" value="GES83581.1"/>
    <property type="molecule type" value="Genomic_DNA"/>
</dbReference>
<proteinExistence type="predicted"/>
<organism evidence="1 2">
    <name type="scientific">Rhizophagus clarus</name>
    <dbReference type="NCBI Taxonomy" id="94130"/>
    <lineage>
        <taxon>Eukaryota</taxon>
        <taxon>Fungi</taxon>
        <taxon>Fungi incertae sedis</taxon>
        <taxon>Mucoromycota</taxon>
        <taxon>Glomeromycotina</taxon>
        <taxon>Glomeromycetes</taxon>
        <taxon>Glomerales</taxon>
        <taxon>Glomeraceae</taxon>
        <taxon>Rhizophagus</taxon>
    </lineage>
</organism>
<sequence>MSDISATSVQIIMFYNSLDSSRCRDFNGNYFITNGLILIELLQINFKIRIGSDHVPGLDLPASQRIPLLKMTVIKNCL</sequence>
<evidence type="ECO:0000313" key="1">
    <source>
        <dbReference type="EMBL" id="GES83581.1"/>
    </source>
</evidence>
<reference evidence="1" key="1">
    <citation type="submission" date="2019-10" db="EMBL/GenBank/DDBJ databases">
        <title>Conservation and host-specific expression of non-tandemly repeated heterogenous ribosome RNA gene in arbuscular mycorrhizal fungi.</title>
        <authorList>
            <person name="Maeda T."/>
            <person name="Kobayashi Y."/>
            <person name="Nakagawa T."/>
            <person name="Ezawa T."/>
            <person name="Yamaguchi K."/>
            <person name="Bino T."/>
            <person name="Nishimoto Y."/>
            <person name="Shigenobu S."/>
            <person name="Kawaguchi M."/>
        </authorList>
    </citation>
    <scope>NUCLEOTIDE SEQUENCE</scope>
    <source>
        <strain evidence="1">HR1</strain>
    </source>
</reference>
<protein>
    <submittedName>
        <fullName evidence="1">Uncharacterized protein</fullName>
    </submittedName>
</protein>
<name>A0A8H3LD74_9GLOM</name>
<comment type="caution">
    <text evidence="1">The sequence shown here is derived from an EMBL/GenBank/DDBJ whole genome shotgun (WGS) entry which is preliminary data.</text>
</comment>
<accession>A0A8H3LD74</accession>
<dbReference type="AlphaFoldDB" id="A0A8H3LD74"/>
<gene>
    <name evidence="1" type="ORF">RCL2_001073600</name>
</gene>